<dbReference type="Proteomes" id="UP000320176">
    <property type="component" value="Unassembled WGS sequence"/>
</dbReference>
<gene>
    <name evidence="1" type="ORF">Pla52n_50500</name>
</gene>
<dbReference type="EMBL" id="SJPN01000006">
    <property type="protein sequence ID" value="TWT98534.1"/>
    <property type="molecule type" value="Genomic_DNA"/>
</dbReference>
<organism evidence="1 2">
    <name type="scientific">Stieleria varia</name>
    <dbReference type="NCBI Taxonomy" id="2528005"/>
    <lineage>
        <taxon>Bacteria</taxon>
        <taxon>Pseudomonadati</taxon>
        <taxon>Planctomycetota</taxon>
        <taxon>Planctomycetia</taxon>
        <taxon>Pirellulales</taxon>
        <taxon>Pirellulaceae</taxon>
        <taxon>Stieleria</taxon>
    </lineage>
</organism>
<keyword evidence="2" id="KW-1185">Reference proteome</keyword>
<evidence type="ECO:0000313" key="2">
    <source>
        <dbReference type="Proteomes" id="UP000320176"/>
    </source>
</evidence>
<name>A0A5C6AEY9_9BACT</name>
<sequence>MCELLGDWRRVLRACQQSGVGPQHVLDCIAHYRQLGDRVGPGTLYWRLKNCHPNLDADAGWQVELPKPMTTAKPNPEMIRQRTVMDGRKAGASDQRIAEVLRDRLVAAGLAPDVVEV</sequence>
<dbReference type="OrthoDB" id="285641at2"/>
<accession>A0A5C6AEY9</accession>
<proteinExistence type="predicted"/>
<comment type="caution">
    <text evidence="1">The sequence shown here is derived from an EMBL/GenBank/DDBJ whole genome shotgun (WGS) entry which is preliminary data.</text>
</comment>
<dbReference type="AlphaFoldDB" id="A0A5C6AEY9"/>
<dbReference type="RefSeq" id="WP_146522095.1">
    <property type="nucleotide sequence ID" value="NZ_CP151726.1"/>
</dbReference>
<evidence type="ECO:0000313" key="1">
    <source>
        <dbReference type="EMBL" id="TWT98534.1"/>
    </source>
</evidence>
<reference evidence="1 2" key="1">
    <citation type="submission" date="2019-02" db="EMBL/GenBank/DDBJ databases">
        <title>Deep-cultivation of Planctomycetes and their phenomic and genomic characterization uncovers novel biology.</title>
        <authorList>
            <person name="Wiegand S."/>
            <person name="Jogler M."/>
            <person name="Boedeker C."/>
            <person name="Pinto D."/>
            <person name="Vollmers J."/>
            <person name="Rivas-Marin E."/>
            <person name="Kohn T."/>
            <person name="Peeters S.H."/>
            <person name="Heuer A."/>
            <person name="Rast P."/>
            <person name="Oberbeckmann S."/>
            <person name="Bunk B."/>
            <person name="Jeske O."/>
            <person name="Meyerdierks A."/>
            <person name="Storesund J.E."/>
            <person name="Kallscheuer N."/>
            <person name="Luecker S."/>
            <person name="Lage O.M."/>
            <person name="Pohl T."/>
            <person name="Merkel B.J."/>
            <person name="Hornburger P."/>
            <person name="Mueller R.-W."/>
            <person name="Bruemmer F."/>
            <person name="Labrenz M."/>
            <person name="Spormann A.M."/>
            <person name="Op Den Camp H."/>
            <person name="Overmann J."/>
            <person name="Amann R."/>
            <person name="Jetten M.S.M."/>
            <person name="Mascher T."/>
            <person name="Medema M.H."/>
            <person name="Devos D.P."/>
            <person name="Kaster A.-K."/>
            <person name="Ovreas L."/>
            <person name="Rohde M."/>
            <person name="Galperin M.Y."/>
            <person name="Jogler C."/>
        </authorList>
    </citation>
    <scope>NUCLEOTIDE SEQUENCE [LARGE SCALE GENOMIC DNA]</scope>
    <source>
        <strain evidence="1 2">Pla52n</strain>
    </source>
</reference>
<protein>
    <submittedName>
        <fullName evidence="1">Uncharacterized protein</fullName>
    </submittedName>
</protein>